<evidence type="ECO:0000256" key="1">
    <source>
        <dbReference type="ARBA" id="ARBA00023015"/>
    </source>
</evidence>
<dbReference type="CDD" id="cd06267">
    <property type="entry name" value="PBP1_LacI_sugar_binding-like"/>
    <property type="match status" value="1"/>
</dbReference>
<dbReference type="PROSITE" id="PS00356">
    <property type="entry name" value="HTH_LACI_1"/>
    <property type="match status" value="1"/>
</dbReference>
<dbReference type="OrthoDB" id="3324394at2"/>
<name>A0A345ST39_9ACTN</name>
<keyword evidence="2" id="KW-0238">DNA-binding</keyword>
<dbReference type="Gene3D" id="3.40.50.2300">
    <property type="match status" value="2"/>
</dbReference>
<keyword evidence="1" id="KW-0805">Transcription regulation</keyword>
<dbReference type="InterPro" id="IPR046335">
    <property type="entry name" value="LacI/GalR-like_sensor"/>
</dbReference>
<dbReference type="PANTHER" id="PTHR30146">
    <property type="entry name" value="LACI-RELATED TRANSCRIPTIONAL REPRESSOR"/>
    <property type="match status" value="1"/>
</dbReference>
<evidence type="ECO:0000256" key="3">
    <source>
        <dbReference type="ARBA" id="ARBA00023163"/>
    </source>
</evidence>
<dbReference type="InterPro" id="IPR000843">
    <property type="entry name" value="HTH_LacI"/>
</dbReference>
<dbReference type="SMART" id="SM00354">
    <property type="entry name" value="HTH_LACI"/>
    <property type="match status" value="1"/>
</dbReference>
<feature type="region of interest" description="Disordered" evidence="4">
    <location>
        <begin position="330"/>
        <end position="362"/>
    </location>
</feature>
<feature type="domain" description="HTH lacI-type" evidence="5">
    <location>
        <begin position="4"/>
        <end position="58"/>
    </location>
</feature>
<evidence type="ECO:0000313" key="7">
    <source>
        <dbReference type="Proteomes" id="UP000249340"/>
    </source>
</evidence>
<dbReference type="InterPro" id="IPR028082">
    <property type="entry name" value="Peripla_BP_I"/>
</dbReference>
<dbReference type="GO" id="GO:0003700">
    <property type="term" value="F:DNA-binding transcription factor activity"/>
    <property type="evidence" value="ECO:0007669"/>
    <property type="project" value="TreeGrafter"/>
</dbReference>
<accession>A0A345ST39</accession>
<dbReference type="SUPFAM" id="SSF47413">
    <property type="entry name" value="lambda repressor-like DNA-binding domains"/>
    <property type="match status" value="1"/>
</dbReference>
<organism evidence="6 7">
    <name type="scientific">Peterkaempfera bronchialis</name>
    <dbReference type="NCBI Taxonomy" id="2126346"/>
    <lineage>
        <taxon>Bacteria</taxon>
        <taxon>Bacillati</taxon>
        <taxon>Actinomycetota</taxon>
        <taxon>Actinomycetes</taxon>
        <taxon>Kitasatosporales</taxon>
        <taxon>Streptomycetaceae</taxon>
        <taxon>Peterkaempfera</taxon>
    </lineage>
</organism>
<dbReference type="PANTHER" id="PTHR30146:SF155">
    <property type="entry name" value="ALANINE RACEMASE"/>
    <property type="match status" value="1"/>
</dbReference>
<sequence length="362" mass="37561">MKRPTMADIARRAGVTKAAVSFALNGRPGVSEPTRRRILAIADELGWQPNSAARALSDGRAGAFGLVVDRPARMLGLEPFFMQLISGIQAELSIDGTPLLFTVAEDQQAEIETYRSWWAQRRVDGVFLVDMQVADARVPVLEELGMPTVVIGAPIGNGRLPAVWSDDAAAAHTALQHLAALGHRRVARVCGPAHLRHTEIRSAAIERLAPTLGMECTTVATDYSADEGAAAARSLLTGQDPPTAILFDSDLTAVSGLTAAQALGLRVPGDVSIVGWGDSALCELVHPPLTALSRDVAAHGGHAARLLRTVAAGTRVAHVQDASARLALRGSTGPAPVRVPDAPPAVGGTAATAAAATAPTAD</sequence>
<dbReference type="KEGG" id="stri:C7M71_004940"/>
<proteinExistence type="predicted"/>
<evidence type="ECO:0000313" key="6">
    <source>
        <dbReference type="EMBL" id="AXI76894.1"/>
    </source>
</evidence>
<dbReference type="Proteomes" id="UP000249340">
    <property type="component" value="Chromosome"/>
</dbReference>
<dbReference type="Gene3D" id="1.10.260.40">
    <property type="entry name" value="lambda repressor-like DNA-binding domains"/>
    <property type="match status" value="1"/>
</dbReference>
<protein>
    <submittedName>
        <fullName evidence="6">LacI family transcriptional regulator</fullName>
    </submittedName>
</protein>
<dbReference type="Pfam" id="PF00356">
    <property type="entry name" value="LacI"/>
    <property type="match status" value="1"/>
</dbReference>
<reference evidence="7" key="1">
    <citation type="submission" date="2018-07" db="EMBL/GenBank/DDBJ databases">
        <title>Streptacidiphilus bronchialis DSM 106435 chromosome.</title>
        <authorList>
            <person name="Batra D."/>
            <person name="Gulvik C.A."/>
        </authorList>
    </citation>
    <scope>NUCLEOTIDE SEQUENCE [LARGE SCALE GENOMIC DNA]</scope>
    <source>
        <strain evidence="7">DSM 106435</strain>
    </source>
</reference>
<evidence type="ECO:0000259" key="5">
    <source>
        <dbReference type="PROSITE" id="PS50932"/>
    </source>
</evidence>
<gene>
    <name evidence="6" type="ORF">C7M71_004940</name>
</gene>
<evidence type="ECO:0000256" key="4">
    <source>
        <dbReference type="SAM" id="MobiDB-lite"/>
    </source>
</evidence>
<dbReference type="Pfam" id="PF13377">
    <property type="entry name" value="Peripla_BP_3"/>
    <property type="match status" value="1"/>
</dbReference>
<feature type="compositionally biased region" description="Low complexity" evidence="4">
    <location>
        <begin position="333"/>
        <end position="362"/>
    </location>
</feature>
<evidence type="ECO:0000256" key="2">
    <source>
        <dbReference type="ARBA" id="ARBA00023125"/>
    </source>
</evidence>
<dbReference type="CDD" id="cd01392">
    <property type="entry name" value="HTH_LacI"/>
    <property type="match status" value="1"/>
</dbReference>
<dbReference type="GO" id="GO:0000976">
    <property type="term" value="F:transcription cis-regulatory region binding"/>
    <property type="evidence" value="ECO:0007669"/>
    <property type="project" value="TreeGrafter"/>
</dbReference>
<keyword evidence="7" id="KW-1185">Reference proteome</keyword>
<dbReference type="EMBL" id="CP031264">
    <property type="protein sequence ID" value="AXI76894.1"/>
    <property type="molecule type" value="Genomic_DNA"/>
</dbReference>
<dbReference type="AlphaFoldDB" id="A0A345ST39"/>
<dbReference type="RefSeq" id="WP_114914193.1">
    <property type="nucleotide sequence ID" value="NZ_CP031264.1"/>
</dbReference>
<dbReference type="InterPro" id="IPR010982">
    <property type="entry name" value="Lambda_DNA-bd_dom_sf"/>
</dbReference>
<dbReference type="PROSITE" id="PS50932">
    <property type="entry name" value="HTH_LACI_2"/>
    <property type="match status" value="1"/>
</dbReference>
<keyword evidence="3" id="KW-0804">Transcription</keyword>
<dbReference type="SUPFAM" id="SSF53822">
    <property type="entry name" value="Periplasmic binding protein-like I"/>
    <property type="match status" value="1"/>
</dbReference>